<proteinExistence type="predicted"/>
<feature type="domain" description="Histidine kinase" evidence="8">
    <location>
        <begin position="203"/>
        <end position="415"/>
    </location>
</feature>
<evidence type="ECO:0000256" key="3">
    <source>
        <dbReference type="ARBA" id="ARBA00022553"/>
    </source>
</evidence>
<dbReference type="CDD" id="cd00082">
    <property type="entry name" value="HisKA"/>
    <property type="match status" value="1"/>
</dbReference>
<dbReference type="EMBL" id="VCEJ01000008">
    <property type="protein sequence ID" value="TLU97987.1"/>
    <property type="molecule type" value="Genomic_DNA"/>
</dbReference>
<dbReference type="InterPro" id="IPR036097">
    <property type="entry name" value="HisK_dim/P_sf"/>
</dbReference>
<dbReference type="SUPFAM" id="SSF47384">
    <property type="entry name" value="Homodimeric domain of signal transducing histidine kinase"/>
    <property type="match status" value="1"/>
</dbReference>
<keyword evidence="7" id="KW-1133">Transmembrane helix</keyword>
<dbReference type="InterPro" id="IPR036890">
    <property type="entry name" value="HATPase_C_sf"/>
</dbReference>
<organism evidence="9 10">
    <name type="scientific">Dyadobacter luticola</name>
    <dbReference type="NCBI Taxonomy" id="1979387"/>
    <lineage>
        <taxon>Bacteria</taxon>
        <taxon>Pseudomonadati</taxon>
        <taxon>Bacteroidota</taxon>
        <taxon>Cytophagia</taxon>
        <taxon>Cytophagales</taxon>
        <taxon>Spirosomataceae</taxon>
        <taxon>Dyadobacter</taxon>
    </lineage>
</organism>
<dbReference type="GO" id="GO:0005886">
    <property type="term" value="C:plasma membrane"/>
    <property type="evidence" value="ECO:0007669"/>
    <property type="project" value="TreeGrafter"/>
</dbReference>
<dbReference type="GO" id="GO:0016036">
    <property type="term" value="P:cellular response to phosphate starvation"/>
    <property type="evidence" value="ECO:0007669"/>
    <property type="project" value="TreeGrafter"/>
</dbReference>
<evidence type="ECO:0000256" key="4">
    <source>
        <dbReference type="ARBA" id="ARBA00022679"/>
    </source>
</evidence>
<dbReference type="Pfam" id="PF02518">
    <property type="entry name" value="HATPase_c"/>
    <property type="match status" value="1"/>
</dbReference>
<protein>
    <recommendedName>
        <fullName evidence="2">histidine kinase</fullName>
        <ecNumber evidence="2">2.7.13.3</ecNumber>
    </recommendedName>
</protein>
<evidence type="ECO:0000256" key="7">
    <source>
        <dbReference type="SAM" id="Phobius"/>
    </source>
</evidence>
<dbReference type="Gene3D" id="1.10.287.130">
    <property type="match status" value="1"/>
</dbReference>
<dbReference type="CDD" id="cd00075">
    <property type="entry name" value="HATPase"/>
    <property type="match status" value="1"/>
</dbReference>
<dbReference type="RefSeq" id="WP_138368087.1">
    <property type="nucleotide sequence ID" value="NZ_VCEJ01000008.1"/>
</dbReference>
<evidence type="ECO:0000256" key="2">
    <source>
        <dbReference type="ARBA" id="ARBA00012438"/>
    </source>
</evidence>
<dbReference type="SMART" id="SM00388">
    <property type="entry name" value="HisKA"/>
    <property type="match status" value="1"/>
</dbReference>
<dbReference type="SMART" id="SM00387">
    <property type="entry name" value="HATPase_c"/>
    <property type="match status" value="1"/>
</dbReference>
<dbReference type="GO" id="GO:0004721">
    <property type="term" value="F:phosphoprotein phosphatase activity"/>
    <property type="evidence" value="ECO:0007669"/>
    <property type="project" value="TreeGrafter"/>
</dbReference>
<name>A0A5R9KP92_9BACT</name>
<comment type="catalytic activity">
    <reaction evidence="1">
        <text>ATP + protein L-histidine = ADP + protein N-phospho-L-histidine.</text>
        <dbReference type="EC" id="2.7.13.3"/>
    </reaction>
</comment>
<feature type="transmembrane region" description="Helical" evidence="7">
    <location>
        <begin position="166"/>
        <end position="188"/>
    </location>
</feature>
<dbReference type="PRINTS" id="PR00344">
    <property type="entry name" value="BCTRLSENSOR"/>
</dbReference>
<dbReference type="PANTHER" id="PTHR45453">
    <property type="entry name" value="PHOSPHATE REGULON SENSOR PROTEIN PHOR"/>
    <property type="match status" value="1"/>
</dbReference>
<keyword evidence="4" id="KW-0808">Transferase</keyword>
<dbReference type="EC" id="2.7.13.3" evidence="2"/>
<keyword evidence="5 9" id="KW-0418">Kinase</keyword>
<dbReference type="PROSITE" id="PS50109">
    <property type="entry name" value="HIS_KIN"/>
    <property type="match status" value="1"/>
</dbReference>
<evidence type="ECO:0000256" key="1">
    <source>
        <dbReference type="ARBA" id="ARBA00000085"/>
    </source>
</evidence>
<evidence type="ECO:0000259" key="8">
    <source>
        <dbReference type="PROSITE" id="PS50109"/>
    </source>
</evidence>
<dbReference type="SUPFAM" id="SSF55874">
    <property type="entry name" value="ATPase domain of HSP90 chaperone/DNA topoisomerase II/histidine kinase"/>
    <property type="match status" value="1"/>
</dbReference>
<dbReference type="PANTHER" id="PTHR45453:SF1">
    <property type="entry name" value="PHOSPHATE REGULON SENSOR PROTEIN PHOR"/>
    <property type="match status" value="1"/>
</dbReference>
<dbReference type="AlphaFoldDB" id="A0A5R9KP92"/>
<dbReference type="Proteomes" id="UP000306402">
    <property type="component" value="Unassembled WGS sequence"/>
</dbReference>
<dbReference type="InterPro" id="IPR004358">
    <property type="entry name" value="Sig_transdc_His_kin-like_C"/>
</dbReference>
<keyword evidence="10" id="KW-1185">Reference proteome</keyword>
<dbReference type="Pfam" id="PF00512">
    <property type="entry name" value="HisKA"/>
    <property type="match status" value="1"/>
</dbReference>
<gene>
    <name evidence="9" type="ORF">FEN17_24675</name>
</gene>
<keyword evidence="7" id="KW-0812">Transmembrane</keyword>
<evidence type="ECO:0000313" key="10">
    <source>
        <dbReference type="Proteomes" id="UP000306402"/>
    </source>
</evidence>
<evidence type="ECO:0000256" key="6">
    <source>
        <dbReference type="ARBA" id="ARBA00023012"/>
    </source>
</evidence>
<dbReference type="OrthoDB" id="1933776at2"/>
<keyword evidence="7" id="KW-0472">Membrane</keyword>
<accession>A0A5R9KP92</accession>
<keyword evidence="6" id="KW-0902">Two-component regulatory system</keyword>
<evidence type="ECO:0000313" key="9">
    <source>
        <dbReference type="EMBL" id="TLU97987.1"/>
    </source>
</evidence>
<reference evidence="9 10" key="1">
    <citation type="submission" date="2019-05" db="EMBL/GenBank/DDBJ databases">
        <authorList>
            <person name="Qu J.-H."/>
        </authorList>
    </citation>
    <scope>NUCLEOTIDE SEQUENCE [LARGE SCALE GENOMIC DNA]</scope>
    <source>
        <strain evidence="9 10">T17</strain>
    </source>
</reference>
<dbReference type="GO" id="GO:0000155">
    <property type="term" value="F:phosphorelay sensor kinase activity"/>
    <property type="evidence" value="ECO:0007669"/>
    <property type="project" value="InterPro"/>
</dbReference>
<dbReference type="Gene3D" id="3.30.565.10">
    <property type="entry name" value="Histidine kinase-like ATPase, C-terminal domain"/>
    <property type="match status" value="1"/>
</dbReference>
<evidence type="ECO:0000256" key="5">
    <source>
        <dbReference type="ARBA" id="ARBA00022777"/>
    </source>
</evidence>
<dbReference type="InterPro" id="IPR003594">
    <property type="entry name" value="HATPase_dom"/>
</dbReference>
<dbReference type="InterPro" id="IPR005467">
    <property type="entry name" value="His_kinase_dom"/>
</dbReference>
<comment type="caution">
    <text evidence="9">The sequence shown here is derived from an EMBL/GenBank/DDBJ whole genome shotgun (WGS) entry which is preliminary data.</text>
</comment>
<sequence>MSRRTIQSLTVFSALLIIGVVITQIFWVKQALDLRHRQFNQNAHVALQDVAAKLAAVNGVMQTTNPVDQLSPEYFLVNTNATTQPELLEMFIKDSFQKHNLITDFEIGIYDCTTNRMRYGMSLSTKNSEKIPTKTSNWVKTDKYPYYFGVRFPEQETYFAGSINGAIWSSILVLVAVSFFAYALFVILRQKQLSEVQRDFVNNMTHELQTPISTIRIAADVLNTEQITAQPQRHKRYVQIVQDEISRLQGQVEMVLSMAKAERNALHLQKENVDADEMIRSILSPFEGKINFRNSAGNHLIEADPFHFRCMITNLIDNALKYSDDTPDVSITLYNKGKCLFIEVQDQGIGIAPEYQKKIFNQFFRIPYGDVHNVKGFGIGLSYVKQIVRAHHWRLDLQSTLGKGSTFKISIPQKQAA</sequence>
<dbReference type="InterPro" id="IPR050351">
    <property type="entry name" value="BphY/WalK/GraS-like"/>
</dbReference>
<feature type="transmembrane region" description="Helical" evidence="7">
    <location>
        <begin position="9"/>
        <end position="27"/>
    </location>
</feature>
<dbReference type="InterPro" id="IPR003661">
    <property type="entry name" value="HisK_dim/P_dom"/>
</dbReference>
<keyword evidence="3" id="KW-0597">Phosphoprotein</keyword>